<dbReference type="GO" id="GO:0003950">
    <property type="term" value="F:NAD+ poly-ADP-ribosyltransferase activity"/>
    <property type="evidence" value="ECO:0007669"/>
    <property type="project" value="UniProtKB-UniRule"/>
</dbReference>
<name>A0A7I8X6X1_BURXY</name>
<organism evidence="7 8">
    <name type="scientific">Bursaphelenchus xylophilus</name>
    <name type="common">Pinewood nematode worm</name>
    <name type="synonym">Aphelenchoides xylophilus</name>
    <dbReference type="NCBI Taxonomy" id="6326"/>
    <lineage>
        <taxon>Eukaryota</taxon>
        <taxon>Metazoa</taxon>
        <taxon>Ecdysozoa</taxon>
        <taxon>Nematoda</taxon>
        <taxon>Chromadorea</taxon>
        <taxon>Rhabditida</taxon>
        <taxon>Tylenchina</taxon>
        <taxon>Tylenchomorpha</taxon>
        <taxon>Aphelenchoidea</taxon>
        <taxon>Aphelenchoididae</taxon>
        <taxon>Bursaphelenchus</taxon>
    </lineage>
</organism>
<accession>A0A7I8X6X1</accession>
<reference evidence="7" key="1">
    <citation type="submission" date="2020-09" db="EMBL/GenBank/DDBJ databases">
        <authorList>
            <person name="Kikuchi T."/>
        </authorList>
    </citation>
    <scope>NUCLEOTIDE SEQUENCE</scope>
    <source>
        <strain evidence="7">Ka4C1</strain>
    </source>
</reference>
<evidence type="ECO:0000259" key="6">
    <source>
        <dbReference type="PROSITE" id="PS51059"/>
    </source>
</evidence>
<keyword evidence="1 5" id="KW-0328">Glycosyltransferase</keyword>
<dbReference type="AlphaFoldDB" id="A0A7I8X6X1"/>
<dbReference type="InterPro" id="IPR050800">
    <property type="entry name" value="ARTD/PARP"/>
</dbReference>
<feature type="domain" description="PARP catalytic" evidence="6">
    <location>
        <begin position="11"/>
        <end position="244"/>
    </location>
</feature>
<dbReference type="PANTHER" id="PTHR10459">
    <property type="entry name" value="DNA LIGASE"/>
    <property type="match status" value="1"/>
</dbReference>
<dbReference type="OrthoDB" id="5802326at2759"/>
<protein>
    <recommendedName>
        <fullName evidence="5">Poly [ADP-ribose] polymerase</fullName>
        <shortName evidence="5">PARP</shortName>
        <ecNumber evidence="5">2.4.2.-</ecNumber>
    </recommendedName>
</protein>
<dbReference type="Pfam" id="PF00644">
    <property type="entry name" value="PARP"/>
    <property type="match status" value="1"/>
</dbReference>
<evidence type="ECO:0000313" key="7">
    <source>
        <dbReference type="EMBL" id="CAD5233104.1"/>
    </source>
</evidence>
<dbReference type="GO" id="GO:1990404">
    <property type="term" value="F:NAD+-protein mono-ADP-ribosyltransferase activity"/>
    <property type="evidence" value="ECO:0007669"/>
    <property type="project" value="TreeGrafter"/>
</dbReference>
<dbReference type="EMBL" id="CAJFDI010000005">
    <property type="protein sequence ID" value="CAD5233104.1"/>
    <property type="molecule type" value="Genomic_DNA"/>
</dbReference>
<evidence type="ECO:0000256" key="3">
    <source>
        <dbReference type="ARBA" id="ARBA00023027"/>
    </source>
</evidence>
<keyword evidence="8" id="KW-1185">Reference proteome</keyword>
<proteinExistence type="predicted"/>
<evidence type="ECO:0000313" key="8">
    <source>
        <dbReference type="Proteomes" id="UP000659654"/>
    </source>
</evidence>
<dbReference type="PANTHER" id="PTHR10459:SF60">
    <property type="entry name" value="POLY [ADP-RIBOSE] POLYMERASE 2"/>
    <property type="match status" value="1"/>
</dbReference>
<gene>
    <name evidence="7" type="ORF">BXYJ_LOCUS13195</name>
</gene>
<dbReference type="PROSITE" id="PS51059">
    <property type="entry name" value="PARP_CATALYTIC"/>
    <property type="match status" value="1"/>
</dbReference>
<dbReference type="SMR" id="A0A7I8X6X1"/>
<evidence type="ECO:0000256" key="1">
    <source>
        <dbReference type="ARBA" id="ARBA00022676"/>
    </source>
</evidence>
<dbReference type="GO" id="GO:0006302">
    <property type="term" value="P:double-strand break repair"/>
    <property type="evidence" value="ECO:0007669"/>
    <property type="project" value="TreeGrafter"/>
</dbReference>
<comment type="catalytic activity">
    <reaction evidence="4">
        <text>NAD(+) + (ADP-D-ribosyl)n-acceptor = nicotinamide + (ADP-D-ribosyl)n+1-acceptor + H(+).</text>
        <dbReference type="EC" id="2.4.2.30"/>
    </reaction>
</comment>
<dbReference type="Proteomes" id="UP000659654">
    <property type="component" value="Unassembled WGS sequence"/>
</dbReference>
<dbReference type="SUPFAM" id="SSF56399">
    <property type="entry name" value="ADP-ribosylation"/>
    <property type="match status" value="1"/>
</dbReference>
<dbReference type="EMBL" id="CAJFCV020000005">
    <property type="protein sequence ID" value="CAG9126623.1"/>
    <property type="molecule type" value="Genomic_DNA"/>
</dbReference>
<dbReference type="Gene3D" id="3.90.228.10">
    <property type="match status" value="1"/>
</dbReference>
<dbReference type="InterPro" id="IPR012317">
    <property type="entry name" value="Poly(ADP-ribose)pol_cat_dom"/>
</dbReference>
<keyword evidence="2 5" id="KW-0808">Transferase</keyword>
<dbReference type="GO" id="GO:0005730">
    <property type="term" value="C:nucleolus"/>
    <property type="evidence" value="ECO:0007669"/>
    <property type="project" value="TreeGrafter"/>
</dbReference>
<evidence type="ECO:0000256" key="4">
    <source>
        <dbReference type="ARBA" id="ARBA00033987"/>
    </source>
</evidence>
<dbReference type="Proteomes" id="UP000582659">
    <property type="component" value="Unassembled WGS sequence"/>
</dbReference>
<evidence type="ECO:0000256" key="2">
    <source>
        <dbReference type="ARBA" id="ARBA00022679"/>
    </source>
</evidence>
<evidence type="ECO:0000256" key="5">
    <source>
        <dbReference type="RuleBase" id="RU362114"/>
    </source>
</evidence>
<comment type="caution">
    <text evidence="7">The sequence shown here is derived from an EMBL/GenBank/DDBJ whole genome shotgun (WGS) entry which is preliminary data.</text>
</comment>
<sequence>MNDPRIAEVLDDILKTNDGRKSDVARGLLFNDQVPFVEEYVNTTHGPTHTGYSIKVEAVYDIERPGAFKGPVTNHKLLFHGTPKENVYYLLRDGYKKAIQSEKAAFGKGIYFTNCASKAANLTNPKAKDAPEQADQGEISAPEGTQYLILAEVALGKQKEVTKPEKSISKFMQDATSVYGKGIHRPTEKFEYPDTVPIEVGMELRKDESTTSAFQYDEFVVFNPDQVKHKYLVKITVLPKEISS</sequence>
<keyword evidence="3 5" id="KW-0520">NAD</keyword>
<dbReference type="EC" id="2.4.2.-" evidence="5"/>
<dbReference type="GO" id="GO:0070212">
    <property type="term" value="P:protein poly-ADP-ribosylation"/>
    <property type="evidence" value="ECO:0007669"/>
    <property type="project" value="TreeGrafter"/>
</dbReference>